<organism evidence="2 3">
    <name type="scientific">Gandjariella thermophila</name>
    <dbReference type="NCBI Taxonomy" id="1931992"/>
    <lineage>
        <taxon>Bacteria</taxon>
        <taxon>Bacillati</taxon>
        <taxon>Actinomycetota</taxon>
        <taxon>Actinomycetes</taxon>
        <taxon>Pseudonocardiales</taxon>
        <taxon>Pseudonocardiaceae</taxon>
        <taxon>Gandjariella</taxon>
    </lineage>
</organism>
<protein>
    <recommendedName>
        <fullName evidence="4">NfeD-like C-terminal domain-containing protein</fullName>
    </recommendedName>
</protein>
<dbReference type="AlphaFoldDB" id="A0A4D4JFC6"/>
<keyword evidence="3" id="KW-1185">Reference proteome</keyword>
<reference evidence="3" key="1">
    <citation type="submission" date="2019-04" db="EMBL/GenBank/DDBJ databases">
        <title>Draft genome sequence of Pseudonocardiaceae bacterium SL3-2-4.</title>
        <authorList>
            <person name="Ningsih F."/>
            <person name="Yokota A."/>
            <person name="Sakai Y."/>
            <person name="Nanatani K."/>
            <person name="Yabe S."/>
            <person name="Oetari A."/>
            <person name="Sjamsuridzal W."/>
        </authorList>
    </citation>
    <scope>NUCLEOTIDE SEQUENCE [LARGE SCALE GENOMIC DNA]</scope>
    <source>
        <strain evidence="3">SL3-2-4</strain>
    </source>
</reference>
<dbReference type="Proteomes" id="UP000298860">
    <property type="component" value="Unassembled WGS sequence"/>
</dbReference>
<dbReference type="EMBL" id="BJFL01000026">
    <property type="protein sequence ID" value="GDY32607.1"/>
    <property type="molecule type" value="Genomic_DNA"/>
</dbReference>
<feature type="region of interest" description="Disordered" evidence="1">
    <location>
        <begin position="1"/>
        <end position="33"/>
    </location>
</feature>
<evidence type="ECO:0000313" key="3">
    <source>
        <dbReference type="Proteomes" id="UP000298860"/>
    </source>
</evidence>
<evidence type="ECO:0008006" key="4">
    <source>
        <dbReference type="Google" id="ProtNLM"/>
    </source>
</evidence>
<evidence type="ECO:0000313" key="2">
    <source>
        <dbReference type="EMBL" id="GDY32607.1"/>
    </source>
</evidence>
<name>A0A4D4JFC6_9PSEU</name>
<proteinExistence type="predicted"/>
<accession>A0A4D4JFC6</accession>
<gene>
    <name evidence="2" type="ORF">GTS_42400</name>
</gene>
<comment type="caution">
    <text evidence="2">The sequence shown here is derived from an EMBL/GenBank/DDBJ whole genome shotgun (WGS) entry which is preliminary data.</text>
</comment>
<sequence>MRAVDRSGAPDDPADPPVREPGRPRRTGAAEQATVHTMHADGSVTLLSDGGVLFDAGAAAVAEGGWRALRPGQRVTVLRRGRVVVAVVHPV</sequence>
<evidence type="ECO:0000256" key="1">
    <source>
        <dbReference type="SAM" id="MobiDB-lite"/>
    </source>
</evidence>